<evidence type="ECO:0000256" key="3">
    <source>
        <dbReference type="ARBA" id="ARBA00022692"/>
    </source>
</evidence>
<evidence type="ECO:0000256" key="5">
    <source>
        <dbReference type="ARBA" id="ARBA00023136"/>
    </source>
</evidence>
<accession>A0A7R8UY38</accession>
<feature type="transmembrane region" description="Helical" evidence="7">
    <location>
        <begin position="570"/>
        <end position="590"/>
    </location>
</feature>
<feature type="transmembrane region" description="Helical" evidence="7">
    <location>
        <begin position="380"/>
        <end position="403"/>
    </location>
</feature>
<keyword evidence="5 7" id="KW-0472">Membrane</keyword>
<feature type="transmembrane region" description="Helical" evidence="7">
    <location>
        <begin position="215"/>
        <end position="235"/>
    </location>
</feature>
<feature type="transmembrane region" description="Helical" evidence="7">
    <location>
        <begin position="84"/>
        <end position="105"/>
    </location>
</feature>
<evidence type="ECO:0000256" key="1">
    <source>
        <dbReference type="ARBA" id="ARBA00004141"/>
    </source>
</evidence>
<dbReference type="GO" id="GO:0016020">
    <property type="term" value="C:membrane"/>
    <property type="evidence" value="ECO:0007669"/>
    <property type="project" value="UniProtKB-SubCell"/>
</dbReference>
<reference evidence="8 9" key="1">
    <citation type="submission" date="2020-11" db="EMBL/GenBank/DDBJ databases">
        <authorList>
            <person name="Wallbank WR R."/>
            <person name="Pardo Diaz C."/>
            <person name="Kozak K."/>
            <person name="Martin S."/>
            <person name="Jiggins C."/>
            <person name="Moest M."/>
            <person name="Warren A I."/>
            <person name="Generalovic N T."/>
            <person name="Byers J.R.P. K."/>
            <person name="Montejo-Kovacevich G."/>
            <person name="Yen C E."/>
        </authorList>
    </citation>
    <scope>NUCLEOTIDE SEQUENCE [LARGE SCALE GENOMIC DNA]</scope>
</reference>
<dbReference type="InParanoid" id="A0A7R8UY38"/>
<protein>
    <submittedName>
        <fullName evidence="8">Uncharacterized protein</fullName>
    </submittedName>
</protein>
<feature type="transmembrane region" description="Helical" evidence="7">
    <location>
        <begin position="463"/>
        <end position="482"/>
    </location>
</feature>
<keyword evidence="2" id="KW-0813">Transport</keyword>
<organism evidence="8 9">
    <name type="scientific">Hermetia illucens</name>
    <name type="common">Black soldier fly</name>
    <dbReference type="NCBI Taxonomy" id="343691"/>
    <lineage>
        <taxon>Eukaryota</taxon>
        <taxon>Metazoa</taxon>
        <taxon>Ecdysozoa</taxon>
        <taxon>Arthropoda</taxon>
        <taxon>Hexapoda</taxon>
        <taxon>Insecta</taxon>
        <taxon>Pterygota</taxon>
        <taxon>Neoptera</taxon>
        <taxon>Endopterygota</taxon>
        <taxon>Diptera</taxon>
        <taxon>Brachycera</taxon>
        <taxon>Stratiomyomorpha</taxon>
        <taxon>Stratiomyidae</taxon>
        <taxon>Hermetiinae</taxon>
        <taxon>Hermetia</taxon>
    </lineage>
</organism>
<keyword evidence="4 7" id="KW-1133">Transmembrane helix</keyword>
<dbReference type="PANTHER" id="PTHR19432">
    <property type="entry name" value="SUGAR TRANSPORTER"/>
    <property type="match status" value="1"/>
</dbReference>
<feature type="transmembrane region" description="Helical" evidence="7">
    <location>
        <begin position="255"/>
        <end position="275"/>
    </location>
</feature>
<evidence type="ECO:0000313" key="9">
    <source>
        <dbReference type="Proteomes" id="UP000594454"/>
    </source>
</evidence>
<proteinExistence type="inferred from homology"/>
<evidence type="ECO:0000256" key="2">
    <source>
        <dbReference type="ARBA" id="ARBA00022448"/>
    </source>
</evidence>
<dbReference type="OrthoDB" id="28755at2759"/>
<feature type="transmembrane region" description="Helical" evidence="7">
    <location>
        <begin position="117"/>
        <end position="136"/>
    </location>
</feature>
<evidence type="ECO:0000256" key="6">
    <source>
        <dbReference type="ARBA" id="ARBA00038193"/>
    </source>
</evidence>
<dbReference type="SUPFAM" id="SSF103473">
    <property type="entry name" value="MFS general substrate transporter"/>
    <property type="match status" value="2"/>
</dbReference>
<dbReference type="InterPro" id="IPR011701">
    <property type="entry name" value="MFS"/>
</dbReference>
<dbReference type="CDD" id="cd17313">
    <property type="entry name" value="MFS_SLC45_SUC"/>
    <property type="match status" value="1"/>
</dbReference>
<gene>
    <name evidence="8" type="ORF">HERILL_LOCUS11288</name>
</gene>
<sequence>MVSGSGETLSFNPNDPIVRHMLKVRAQHAEQQQKDYSHVFRPKSILDLIRLSCIILGVELTYAAETSFVSPVLLQMGVEHQHMTMVWSLAPVLGFFLAPLLGSISDRCRWTLGRRRPMIIALCVGIFIGLLFIPYGKDIGIFLGDSEDMLIIANSSNVNETTTIPSPEVTGTANSHMFAIVLVVIGTILIDFDVNTAQTPCRAYILDVSIPADHAKVLSSFTVMAGLGGTLGYALGGINWETTSIGSFFGGNMQTVFAIVTVWFLIFSFITLTSFREVPLPLMEKDELLRPLTAAAIKKELQKKSNGIAAIETMVLDQEPNKDALESQVALASEDFTIAGSIPNLTEKPVENGIIEEDEDEEKVISLREYMTSVVKMPKAMWILCLTNVLCWMADFCYCLYFTDFVGETVFHGSPTAPPNSEQAILYEEGVRFGCWGLAIYALSCSVYSSFIEKLIKWLNTRVVYTGGILVFSIGMAVLALWPTKISVLVFSAAAGSIYATMFTMPYILVAQYHSHGCFKVKDGQNVEMKKPRGLGTDIAIISSMAFVAQLIISLGIGSVISLLQSTAAVLYTATTLGIAAALCSLKYYLLFSFSDLS</sequence>
<dbReference type="Gene3D" id="1.20.1250.20">
    <property type="entry name" value="MFS general substrate transporter like domains"/>
    <property type="match status" value="1"/>
</dbReference>
<comment type="similarity">
    <text evidence="6">Belongs to the glycoside-pentoside-hexuronide (GPH) cation symporter transporter (TC 2.A.2) family.</text>
</comment>
<comment type="subcellular location">
    <subcellularLocation>
        <location evidence="1">Membrane</location>
        <topology evidence="1">Multi-pass membrane protein</topology>
    </subcellularLocation>
</comment>
<feature type="transmembrane region" description="Helical" evidence="7">
    <location>
        <begin position="175"/>
        <end position="194"/>
    </location>
</feature>
<feature type="transmembrane region" description="Helical" evidence="7">
    <location>
        <begin position="488"/>
        <end position="510"/>
    </location>
</feature>
<dbReference type="PANTHER" id="PTHR19432:SF35">
    <property type="entry name" value="SOLUTE CARRIER FAMILY 45 MEMBER 3 ISOFORM X1"/>
    <property type="match status" value="1"/>
</dbReference>
<evidence type="ECO:0000256" key="7">
    <source>
        <dbReference type="SAM" id="Phobius"/>
    </source>
</evidence>
<feature type="transmembrane region" description="Helical" evidence="7">
    <location>
        <begin position="539"/>
        <end position="564"/>
    </location>
</feature>
<dbReference type="EMBL" id="LR899012">
    <property type="protein sequence ID" value="CAD7088686.1"/>
    <property type="molecule type" value="Genomic_DNA"/>
</dbReference>
<dbReference type="InterPro" id="IPR036259">
    <property type="entry name" value="MFS_trans_sf"/>
</dbReference>
<dbReference type="AlphaFoldDB" id="A0A7R8UY38"/>
<feature type="transmembrane region" description="Helical" evidence="7">
    <location>
        <begin position="431"/>
        <end position="451"/>
    </location>
</feature>
<dbReference type="GO" id="GO:0008506">
    <property type="term" value="F:sucrose:proton symporter activity"/>
    <property type="evidence" value="ECO:0007669"/>
    <property type="project" value="TreeGrafter"/>
</dbReference>
<dbReference type="Pfam" id="PF07690">
    <property type="entry name" value="MFS_1"/>
    <property type="match status" value="1"/>
</dbReference>
<keyword evidence="9" id="KW-1185">Reference proteome</keyword>
<evidence type="ECO:0000313" key="8">
    <source>
        <dbReference type="EMBL" id="CAD7088686.1"/>
    </source>
</evidence>
<evidence type="ECO:0000256" key="4">
    <source>
        <dbReference type="ARBA" id="ARBA00022989"/>
    </source>
</evidence>
<dbReference type="Proteomes" id="UP000594454">
    <property type="component" value="Chromosome 4"/>
</dbReference>
<keyword evidence="3 7" id="KW-0812">Transmembrane</keyword>
<name>A0A7R8UY38_HERIL</name>